<dbReference type="AlphaFoldDB" id="A0A0V0QEZ8"/>
<feature type="transmembrane region" description="Helical" evidence="5">
    <location>
        <begin position="280"/>
        <end position="300"/>
    </location>
</feature>
<evidence type="ECO:0000256" key="1">
    <source>
        <dbReference type="ARBA" id="ARBA00004141"/>
    </source>
</evidence>
<dbReference type="Pfam" id="PF01490">
    <property type="entry name" value="Aa_trans"/>
    <property type="match status" value="1"/>
</dbReference>
<dbReference type="InterPro" id="IPR013057">
    <property type="entry name" value="AA_transpt_TM"/>
</dbReference>
<feature type="transmembrane region" description="Helical" evidence="5">
    <location>
        <begin position="248"/>
        <end position="268"/>
    </location>
</feature>
<feature type="domain" description="Amino acid transporter transmembrane" evidence="6">
    <location>
        <begin position="168"/>
        <end position="358"/>
    </location>
</feature>
<dbReference type="PANTHER" id="PTHR22950">
    <property type="entry name" value="AMINO ACID TRANSPORTER"/>
    <property type="match status" value="1"/>
</dbReference>
<evidence type="ECO:0000256" key="3">
    <source>
        <dbReference type="ARBA" id="ARBA00022989"/>
    </source>
</evidence>
<dbReference type="InParanoid" id="A0A0V0QEZ8"/>
<evidence type="ECO:0000256" key="4">
    <source>
        <dbReference type="ARBA" id="ARBA00023136"/>
    </source>
</evidence>
<evidence type="ECO:0000313" key="7">
    <source>
        <dbReference type="EMBL" id="KRX00739.1"/>
    </source>
</evidence>
<feature type="transmembrane region" description="Helical" evidence="5">
    <location>
        <begin position="183"/>
        <end position="208"/>
    </location>
</feature>
<protein>
    <recommendedName>
        <fullName evidence="6">Amino acid transporter transmembrane domain-containing protein</fullName>
    </recommendedName>
</protein>
<keyword evidence="3 5" id="KW-1133">Transmembrane helix</keyword>
<dbReference type="GO" id="GO:0016020">
    <property type="term" value="C:membrane"/>
    <property type="evidence" value="ECO:0007669"/>
    <property type="project" value="UniProtKB-SubCell"/>
</dbReference>
<organism evidence="7 8">
    <name type="scientific">Pseudocohnilembus persalinus</name>
    <name type="common">Ciliate</name>
    <dbReference type="NCBI Taxonomy" id="266149"/>
    <lineage>
        <taxon>Eukaryota</taxon>
        <taxon>Sar</taxon>
        <taxon>Alveolata</taxon>
        <taxon>Ciliophora</taxon>
        <taxon>Intramacronucleata</taxon>
        <taxon>Oligohymenophorea</taxon>
        <taxon>Scuticociliatia</taxon>
        <taxon>Philasterida</taxon>
        <taxon>Pseudocohnilembidae</taxon>
        <taxon>Pseudocohnilembus</taxon>
    </lineage>
</organism>
<dbReference type="Proteomes" id="UP000054937">
    <property type="component" value="Unassembled WGS sequence"/>
</dbReference>
<keyword evidence="2 5" id="KW-0812">Transmembrane</keyword>
<evidence type="ECO:0000259" key="6">
    <source>
        <dbReference type="Pfam" id="PF01490"/>
    </source>
</evidence>
<keyword evidence="8" id="KW-1185">Reference proteome</keyword>
<comment type="caution">
    <text evidence="7">The sequence shown here is derived from an EMBL/GenBank/DDBJ whole genome shotgun (WGS) entry which is preliminary data.</text>
</comment>
<sequence>MTKYSQTIKNNSFLELCSNNSTVNESEGINYSIKLNETKNNKGISRVQSLNSNLNIEEWQNSNYSTNKSSQHPILTITAQQIYKQYEKTIMEQQKLQSQQYYQSYFINSQSQNGVETGTINNNNIDELQTQILQKDNQILIEGGELQYQQGQNIRTQKILYCFDKNIFITSLNLIKCGMESSILFLPLIFVHLGLIQTILLLIISGFLCYSSWGLMLKVLNGQENANMTLTQVMGKLYGKVMERFCDFMTVAYNFFTLVAFTGCISDLQRPFLHKYTGLYQTEYISIFLILIVYLMTIQIKSIEKLSPFSAFGILMTLIVFLVIIKLSCDQIFIYVFDTDFMKKNLSVTQFFSHFGQLIQYNIKSIDWTNICLVFGFCLEKRILKNNLPDLYNNQQFMVSFHTKQGLNGLQYQFFSSYQKGQEFYYELNGDYAKVIMDKNAQIINQSGMNLYRLQCIGLYFYQHLEKQKFMNEQ</sequence>
<name>A0A0V0QEZ8_PSEPJ</name>
<comment type="subcellular location">
    <subcellularLocation>
        <location evidence="1">Membrane</location>
        <topology evidence="1">Multi-pass membrane protein</topology>
    </subcellularLocation>
</comment>
<proteinExistence type="predicted"/>
<evidence type="ECO:0000256" key="2">
    <source>
        <dbReference type="ARBA" id="ARBA00022692"/>
    </source>
</evidence>
<reference evidence="7 8" key="1">
    <citation type="journal article" date="2015" name="Sci. Rep.">
        <title>Genome of the facultative scuticociliatosis pathogen Pseudocohnilembus persalinus provides insight into its virulence through horizontal gene transfer.</title>
        <authorList>
            <person name="Xiong J."/>
            <person name="Wang G."/>
            <person name="Cheng J."/>
            <person name="Tian M."/>
            <person name="Pan X."/>
            <person name="Warren A."/>
            <person name="Jiang C."/>
            <person name="Yuan D."/>
            <person name="Miao W."/>
        </authorList>
    </citation>
    <scope>NUCLEOTIDE SEQUENCE [LARGE SCALE GENOMIC DNA]</scope>
    <source>
        <strain evidence="7">36N120E</strain>
    </source>
</reference>
<evidence type="ECO:0000313" key="8">
    <source>
        <dbReference type="Proteomes" id="UP000054937"/>
    </source>
</evidence>
<dbReference type="GO" id="GO:0015179">
    <property type="term" value="F:L-amino acid transmembrane transporter activity"/>
    <property type="evidence" value="ECO:0007669"/>
    <property type="project" value="TreeGrafter"/>
</dbReference>
<gene>
    <name evidence="7" type="ORF">PPERSA_02999</name>
</gene>
<evidence type="ECO:0000256" key="5">
    <source>
        <dbReference type="SAM" id="Phobius"/>
    </source>
</evidence>
<keyword evidence="4 5" id="KW-0472">Membrane</keyword>
<accession>A0A0V0QEZ8</accession>
<dbReference type="EMBL" id="LDAU01000182">
    <property type="protein sequence ID" value="KRX00739.1"/>
    <property type="molecule type" value="Genomic_DNA"/>
</dbReference>